<evidence type="ECO:0000313" key="3">
    <source>
        <dbReference type="EMBL" id="GAV64981.1"/>
    </source>
</evidence>
<reference evidence="4" key="1">
    <citation type="submission" date="2016-04" db="EMBL/GenBank/DDBJ databases">
        <title>Cephalotus genome sequencing.</title>
        <authorList>
            <person name="Fukushima K."/>
            <person name="Hasebe M."/>
            <person name="Fang X."/>
        </authorList>
    </citation>
    <scope>NUCLEOTIDE SEQUENCE [LARGE SCALE GENOMIC DNA]</scope>
    <source>
        <strain evidence="4">cv. St1</strain>
    </source>
</reference>
<proteinExistence type="predicted"/>
<dbReference type="PANTHER" id="PTHR34121:SF5">
    <property type="entry name" value="CENTROSOMAL PROTEIN OF 135 KDA-LIKE PROTEIN"/>
    <property type="match status" value="1"/>
</dbReference>
<sequence length="691" mass="78684">MSWLRTAVNRAVEAGGRNNITRTVRTYADSVVLHAGNVVAEGTKILQDRIGARNFKSFRHTVKRLEELSVSCRGVERVQLLRRWLVSLKEIERVLSAYTDNAADNGNPDDQSKDSPRKPTLEYYVDPDHGSEQLNFRDVFLHSQALEGITLSMNFGIGVGPLRLLWININGLHKILEAPNDEEVSLLLELFRLCLAGGKEVHNAVINSIQDLATAFSSYKDEVLVKREELLQYAQCAIAGLKKNADLARIDAETCILVEKLDEMKQLQQPLNDAREKLFDEKTAAAVEALKVDLGQIQLCSKLEALLLKKKSLSNGNTPELHAEKVDKLKILSESLISSTSKAEKRIFDHRSQKEEALKFRVAKTNEVSQQEKDLAEEIGQLENQKDELEAELKKVNGLLSAARARLRNAKEEREQFDEASNQILVHLKSKEDELSRSVASCRTEADVVDTWINFLEKTWVLQTNCTEQKEKLVSGELERYGDYFVNLVIRLLSVYKEKLEPSITHVHTLVEKLQSSEGSKTEPILESESPKVINRRKNLEEEYLDIETKFVTASSVVDTMKQNFYAKNEGVYRKDGERIKELFDALEKIKEQFDSIERPILEVETPIQRSQSPSSDSPQRRLFSKQTSRIMVNKTKSSSVAKEKTLDTEAELEKLKLELAEGDNDHLTEEIHEWEFDELEKDLKPVAEWQ</sequence>
<dbReference type="AlphaFoldDB" id="A0A1Q3BAC6"/>
<evidence type="ECO:0000313" key="4">
    <source>
        <dbReference type="Proteomes" id="UP000187406"/>
    </source>
</evidence>
<keyword evidence="1" id="KW-0175">Coiled coil</keyword>
<organism evidence="3 4">
    <name type="scientific">Cephalotus follicularis</name>
    <name type="common">Albany pitcher plant</name>
    <dbReference type="NCBI Taxonomy" id="3775"/>
    <lineage>
        <taxon>Eukaryota</taxon>
        <taxon>Viridiplantae</taxon>
        <taxon>Streptophyta</taxon>
        <taxon>Embryophyta</taxon>
        <taxon>Tracheophyta</taxon>
        <taxon>Spermatophyta</taxon>
        <taxon>Magnoliopsida</taxon>
        <taxon>eudicotyledons</taxon>
        <taxon>Gunneridae</taxon>
        <taxon>Pentapetalae</taxon>
        <taxon>rosids</taxon>
        <taxon>fabids</taxon>
        <taxon>Oxalidales</taxon>
        <taxon>Cephalotaceae</taxon>
        <taxon>Cephalotus</taxon>
    </lineage>
</organism>
<name>A0A1Q3BAC6_CEPFO</name>
<dbReference type="EMBL" id="BDDD01000379">
    <property type="protein sequence ID" value="GAV64981.1"/>
    <property type="molecule type" value="Genomic_DNA"/>
</dbReference>
<dbReference type="OrthoDB" id="2019255at2759"/>
<evidence type="ECO:0000256" key="1">
    <source>
        <dbReference type="SAM" id="Coils"/>
    </source>
</evidence>
<dbReference type="STRING" id="3775.A0A1Q3BAC6"/>
<dbReference type="InParanoid" id="A0A1Q3BAC6"/>
<evidence type="ECO:0000256" key="2">
    <source>
        <dbReference type="SAM" id="MobiDB-lite"/>
    </source>
</evidence>
<comment type="caution">
    <text evidence="3">The sequence shown here is derived from an EMBL/GenBank/DDBJ whole genome shotgun (WGS) entry which is preliminary data.</text>
</comment>
<feature type="region of interest" description="Disordered" evidence="2">
    <location>
        <begin position="607"/>
        <end position="627"/>
    </location>
</feature>
<dbReference type="PANTHER" id="PTHR34121">
    <property type="entry name" value="MYOSIN-11"/>
    <property type="match status" value="1"/>
</dbReference>
<dbReference type="Proteomes" id="UP000187406">
    <property type="component" value="Unassembled WGS sequence"/>
</dbReference>
<gene>
    <name evidence="3" type="ORF">CFOL_v3_08496</name>
</gene>
<feature type="compositionally biased region" description="Low complexity" evidence="2">
    <location>
        <begin position="607"/>
        <end position="622"/>
    </location>
</feature>
<keyword evidence="4" id="KW-1185">Reference proteome</keyword>
<feature type="coiled-coil region" evidence="1">
    <location>
        <begin position="365"/>
        <end position="420"/>
    </location>
</feature>
<feature type="region of interest" description="Disordered" evidence="2">
    <location>
        <begin position="100"/>
        <end position="120"/>
    </location>
</feature>
<protein>
    <submittedName>
        <fullName evidence="3">Uncharacterized protein</fullName>
    </submittedName>
</protein>
<dbReference type="FunCoup" id="A0A1Q3BAC6">
    <property type="interactions" value="18"/>
</dbReference>
<feature type="compositionally biased region" description="Basic and acidic residues" evidence="2">
    <location>
        <begin position="110"/>
        <end position="120"/>
    </location>
</feature>
<accession>A0A1Q3BAC6</accession>